<proteinExistence type="predicted"/>
<name>A0A1H6R6J4_9BURK</name>
<feature type="domain" description="Transposase IS4-like" evidence="1">
    <location>
        <begin position="4"/>
        <end position="50"/>
    </location>
</feature>
<protein>
    <submittedName>
        <fullName evidence="2">Transposase, IS5 family</fullName>
    </submittedName>
</protein>
<dbReference type="EMBL" id="FNYE01000002">
    <property type="protein sequence ID" value="SEI48834.1"/>
    <property type="molecule type" value="Genomic_DNA"/>
</dbReference>
<evidence type="ECO:0000313" key="2">
    <source>
        <dbReference type="EMBL" id="SEI48834.1"/>
    </source>
</evidence>
<dbReference type="GO" id="GO:0003677">
    <property type="term" value="F:DNA binding"/>
    <property type="evidence" value="ECO:0007669"/>
    <property type="project" value="InterPro"/>
</dbReference>
<sequence length="64" mass="7510">RGKNRNKSKIRARVEHVFAVVKRLWGFTKVRYRGLAKNANRAFVALALTNVYLSRRRLMAQVRP</sequence>
<dbReference type="Pfam" id="PF01609">
    <property type="entry name" value="DDE_Tnp_1"/>
    <property type="match status" value="1"/>
</dbReference>
<organism evidence="2 3">
    <name type="scientific">Paraburkholderia diazotrophica</name>
    <dbReference type="NCBI Taxonomy" id="667676"/>
    <lineage>
        <taxon>Bacteria</taxon>
        <taxon>Pseudomonadati</taxon>
        <taxon>Pseudomonadota</taxon>
        <taxon>Betaproteobacteria</taxon>
        <taxon>Burkholderiales</taxon>
        <taxon>Burkholderiaceae</taxon>
        <taxon>Paraburkholderia</taxon>
    </lineage>
</organism>
<reference evidence="3" key="1">
    <citation type="submission" date="2016-10" db="EMBL/GenBank/DDBJ databases">
        <authorList>
            <person name="Varghese N."/>
            <person name="Submissions S."/>
        </authorList>
    </citation>
    <scope>NUCLEOTIDE SEQUENCE [LARGE SCALE GENOMIC DNA]</scope>
    <source>
        <strain evidence="3">LMG 26031</strain>
    </source>
</reference>
<keyword evidence="3" id="KW-1185">Reference proteome</keyword>
<dbReference type="STRING" id="667676.SAMN05192539_10021"/>
<dbReference type="GO" id="GO:0004803">
    <property type="term" value="F:transposase activity"/>
    <property type="evidence" value="ECO:0007669"/>
    <property type="project" value="InterPro"/>
</dbReference>
<dbReference type="OrthoDB" id="9774608at2"/>
<dbReference type="GO" id="GO:0006313">
    <property type="term" value="P:DNA transposition"/>
    <property type="evidence" value="ECO:0007669"/>
    <property type="project" value="InterPro"/>
</dbReference>
<dbReference type="RefSeq" id="WP_143062196.1">
    <property type="nucleotide sequence ID" value="NZ_FNYE01000002.1"/>
</dbReference>
<dbReference type="Proteomes" id="UP000198866">
    <property type="component" value="Unassembled WGS sequence"/>
</dbReference>
<feature type="non-terminal residue" evidence="2">
    <location>
        <position position="1"/>
    </location>
</feature>
<gene>
    <name evidence="2" type="ORF">SAMN05192539_10021</name>
</gene>
<evidence type="ECO:0000259" key="1">
    <source>
        <dbReference type="Pfam" id="PF01609"/>
    </source>
</evidence>
<dbReference type="AlphaFoldDB" id="A0A1H6R6J4"/>
<accession>A0A1H6R6J4</accession>
<evidence type="ECO:0000313" key="3">
    <source>
        <dbReference type="Proteomes" id="UP000198866"/>
    </source>
</evidence>
<dbReference type="InterPro" id="IPR002559">
    <property type="entry name" value="Transposase_11"/>
</dbReference>